<protein>
    <submittedName>
        <fullName evidence="2">Uncharacterized protein</fullName>
    </submittedName>
</protein>
<accession>A0A314UCW6</accession>
<evidence type="ECO:0000313" key="3">
    <source>
        <dbReference type="Proteomes" id="UP000250321"/>
    </source>
</evidence>
<reference evidence="2 3" key="1">
    <citation type="submission" date="2018-02" db="EMBL/GenBank/DDBJ databases">
        <title>Draft genome of wild Prunus yedoensis var. nudiflora.</title>
        <authorList>
            <person name="Baek S."/>
            <person name="Kim J.-H."/>
            <person name="Choi K."/>
            <person name="Kim G.-B."/>
            <person name="Cho A."/>
            <person name="Jang H."/>
            <person name="Shin C.-H."/>
            <person name="Yu H.-J."/>
            <person name="Mun J.-H."/>
        </authorList>
    </citation>
    <scope>NUCLEOTIDE SEQUENCE [LARGE SCALE GENOMIC DNA]</scope>
    <source>
        <strain evidence="3">cv. Jeju island</strain>
        <tissue evidence="2">Leaf</tissue>
    </source>
</reference>
<comment type="caution">
    <text evidence="2">The sequence shown here is derived from an EMBL/GenBank/DDBJ whole genome shotgun (WGS) entry which is preliminary data.</text>
</comment>
<sequence length="221" mass="23555">MGTTPKRNRSDTPPVSPQVTPKRRSMLILHARFTGTHTSDGGASEARTMVTIDDDSDDGDTIETEASILEQDYVGNTHEDFDENDTHDCDEDAFAYSGDYPEGQGGSDTFSGSAGSSVRRVNNIAEGSHLAAAIVDPVQSTPEIGHVAQSMEIVPMVPSSSDTFIILVEAALTESPPTMISTNSLVKAPAFQFTSPLQPVVQHFLQRGLKPVVPPAFPAAL</sequence>
<proteinExistence type="predicted"/>
<feature type="compositionally biased region" description="Polar residues" evidence="1">
    <location>
        <begin position="1"/>
        <end position="19"/>
    </location>
</feature>
<dbReference type="AlphaFoldDB" id="A0A314UCW6"/>
<dbReference type="EMBL" id="PJQY01003689">
    <property type="protein sequence ID" value="PQM35335.1"/>
    <property type="molecule type" value="Genomic_DNA"/>
</dbReference>
<feature type="region of interest" description="Disordered" evidence="1">
    <location>
        <begin position="1"/>
        <end position="24"/>
    </location>
</feature>
<dbReference type="Proteomes" id="UP000250321">
    <property type="component" value="Unassembled WGS sequence"/>
</dbReference>
<gene>
    <name evidence="2" type="ORF">Pyn_23654</name>
</gene>
<keyword evidence="3" id="KW-1185">Reference proteome</keyword>
<name>A0A314UCW6_PRUYE</name>
<evidence type="ECO:0000256" key="1">
    <source>
        <dbReference type="SAM" id="MobiDB-lite"/>
    </source>
</evidence>
<evidence type="ECO:0000313" key="2">
    <source>
        <dbReference type="EMBL" id="PQM35335.1"/>
    </source>
</evidence>
<organism evidence="2 3">
    <name type="scientific">Prunus yedoensis var. nudiflora</name>
    <dbReference type="NCBI Taxonomy" id="2094558"/>
    <lineage>
        <taxon>Eukaryota</taxon>
        <taxon>Viridiplantae</taxon>
        <taxon>Streptophyta</taxon>
        <taxon>Embryophyta</taxon>
        <taxon>Tracheophyta</taxon>
        <taxon>Spermatophyta</taxon>
        <taxon>Magnoliopsida</taxon>
        <taxon>eudicotyledons</taxon>
        <taxon>Gunneridae</taxon>
        <taxon>Pentapetalae</taxon>
        <taxon>rosids</taxon>
        <taxon>fabids</taxon>
        <taxon>Rosales</taxon>
        <taxon>Rosaceae</taxon>
        <taxon>Amygdaloideae</taxon>
        <taxon>Amygdaleae</taxon>
        <taxon>Prunus</taxon>
    </lineage>
</organism>